<protein>
    <recommendedName>
        <fullName evidence="1">AAA+ ATPase lid domain-containing protein</fullName>
    </recommendedName>
</protein>
<dbReference type="Pfam" id="PF23232">
    <property type="entry name" value="AAA_lid_13"/>
    <property type="match status" value="1"/>
</dbReference>
<name>A0A9P4KAS4_9PLEO</name>
<dbReference type="InterPro" id="IPR056599">
    <property type="entry name" value="AAA_lid_fung"/>
</dbReference>
<accession>A0A9P4KAS4</accession>
<evidence type="ECO:0000313" key="2">
    <source>
        <dbReference type="EMBL" id="KAF2264846.1"/>
    </source>
</evidence>
<dbReference type="Proteomes" id="UP000800093">
    <property type="component" value="Unassembled WGS sequence"/>
</dbReference>
<evidence type="ECO:0000259" key="1">
    <source>
        <dbReference type="Pfam" id="PF23232"/>
    </source>
</evidence>
<organism evidence="2 3">
    <name type="scientific">Lojkania enalia</name>
    <dbReference type="NCBI Taxonomy" id="147567"/>
    <lineage>
        <taxon>Eukaryota</taxon>
        <taxon>Fungi</taxon>
        <taxon>Dikarya</taxon>
        <taxon>Ascomycota</taxon>
        <taxon>Pezizomycotina</taxon>
        <taxon>Dothideomycetes</taxon>
        <taxon>Pleosporomycetidae</taxon>
        <taxon>Pleosporales</taxon>
        <taxon>Pleosporales incertae sedis</taxon>
        <taxon>Lojkania</taxon>
    </lineage>
</organism>
<dbReference type="EMBL" id="ML986613">
    <property type="protein sequence ID" value="KAF2264846.1"/>
    <property type="molecule type" value="Genomic_DNA"/>
</dbReference>
<comment type="caution">
    <text evidence="2">The sequence shown here is derived from an EMBL/GenBank/DDBJ whole genome shotgun (WGS) entry which is preliminary data.</text>
</comment>
<evidence type="ECO:0000313" key="3">
    <source>
        <dbReference type="Proteomes" id="UP000800093"/>
    </source>
</evidence>
<dbReference type="AlphaFoldDB" id="A0A9P4KAS4"/>
<proteinExistence type="predicted"/>
<reference evidence="3" key="1">
    <citation type="journal article" date="2020" name="Stud. Mycol.">
        <title>101 Dothideomycetes genomes: A test case for predicting lifestyles and emergence of pathogens.</title>
        <authorList>
            <person name="Haridas S."/>
            <person name="Albert R."/>
            <person name="Binder M."/>
            <person name="Bloem J."/>
            <person name="LaButti K."/>
            <person name="Salamov A."/>
            <person name="Andreopoulos B."/>
            <person name="Baker S."/>
            <person name="Barry K."/>
            <person name="Bills G."/>
            <person name="Bluhm B."/>
            <person name="Cannon C."/>
            <person name="Castanera R."/>
            <person name="Culley D."/>
            <person name="Daum C."/>
            <person name="Ezra D."/>
            <person name="Gonzalez J."/>
            <person name="Henrissat B."/>
            <person name="Kuo A."/>
            <person name="Liang C."/>
            <person name="Lipzen A."/>
            <person name="Lutzoni F."/>
            <person name="Magnuson J."/>
            <person name="Mondo S."/>
            <person name="Nolan M."/>
            <person name="Ohm R."/>
            <person name="Pangilinan J."/>
            <person name="Park H.-J."/>
            <person name="Ramirez L."/>
            <person name="Alfaro M."/>
            <person name="Sun H."/>
            <person name="Tritt A."/>
            <person name="Yoshinaga Y."/>
            <person name="Zwiers L.-H."/>
            <person name="Turgeon B."/>
            <person name="Goodwin S."/>
            <person name="Spatafora J."/>
            <person name="Crous P."/>
            <person name="Grigoriev I."/>
        </authorList>
    </citation>
    <scope>NUCLEOTIDE SEQUENCE [LARGE SCALE GENOMIC DNA]</scope>
    <source>
        <strain evidence="3">CBS 304.66</strain>
    </source>
</reference>
<keyword evidence="3" id="KW-1185">Reference proteome</keyword>
<sequence>MACWPSSINQFSSSSPSLRQDSLLTTGINSQSTEKTLESNERKGLDVDTKGILKFAKQHWNKSQHARWNDIQIRNAFHTTIAMVESDTRGRTDKTGYGNTQDIHITVGLEQSGKIAKTAREFDEYLHETMGMSYEENLM</sequence>
<gene>
    <name evidence="2" type="ORF">CC78DRAFT_580088</name>
</gene>
<feature type="domain" description="AAA+ ATPase lid" evidence="1">
    <location>
        <begin position="58"/>
        <end position="131"/>
    </location>
</feature>